<evidence type="ECO:0000259" key="5">
    <source>
        <dbReference type="Pfam" id="PF25973"/>
    </source>
</evidence>
<dbReference type="Pfam" id="PF25973">
    <property type="entry name" value="BSH_CzcB"/>
    <property type="match status" value="1"/>
</dbReference>
<dbReference type="NCBIfam" id="TIGR01730">
    <property type="entry name" value="RND_mfp"/>
    <property type="match status" value="1"/>
</dbReference>
<evidence type="ECO:0000259" key="4">
    <source>
        <dbReference type="Pfam" id="PF25954"/>
    </source>
</evidence>
<dbReference type="GO" id="GO:0015562">
    <property type="term" value="F:efflux transmembrane transporter activity"/>
    <property type="evidence" value="ECO:0007669"/>
    <property type="project" value="TreeGrafter"/>
</dbReference>
<dbReference type="PANTHER" id="PTHR30469:SF15">
    <property type="entry name" value="HLYD FAMILY OF SECRETION PROTEINS"/>
    <property type="match status" value="1"/>
</dbReference>
<dbReference type="EMBL" id="QENZ01000005">
    <property type="protein sequence ID" value="PVX49921.1"/>
    <property type="molecule type" value="Genomic_DNA"/>
</dbReference>
<feature type="coiled-coil region" evidence="2">
    <location>
        <begin position="28"/>
        <end position="69"/>
    </location>
</feature>
<dbReference type="SUPFAM" id="SSF111369">
    <property type="entry name" value="HlyD-like secretion proteins"/>
    <property type="match status" value="1"/>
</dbReference>
<dbReference type="OrthoDB" id="9806939at2"/>
<accession>A0A7L4UMS1</accession>
<dbReference type="InterPro" id="IPR058648">
    <property type="entry name" value="HH_CzcB-like"/>
</dbReference>
<feature type="domain" description="CzcB-like barrel-sandwich hybrid" evidence="5">
    <location>
        <begin position="103"/>
        <end position="216"/>
    </location>
</feature>
<dbReference type="AlphaFoldDB" id="A0A7L4UMS1"/>
<feature type="domain" description="YknX-like C-terminal permuted SH3-like" evidence="6">
    <location>
        <begin position="313"/>
        <end position="385"/>
    </location>
</feature>
<gene>
    <name evidence="7" type="ORF">C7377_1560</name>
</gene>
<dbReference type="PROSITE" id="PS51257">
    <property type="entry name" value="PROKAR_LIPOPROTEIN"/>
    <property type="match status" value="1"/>
</dbReference>
<name>A0A7L4UMS1_BALHA</name>
<evidence type="ECO:0000313" key="8">
    <source>
        <dbReference type="Proteomes" id="UP000251835"/>
    </source>
</evidence>
<dbReference type="Proteomes" id="UP000251835">
    <property type="component" value="Unassembled WGS sequence"/>
</dbReference>
<dbReference type="GO" id="GO:1990281">
    <property type="term" value="C:efflux pump complex"/>
    <property type="evidence" value="ECO:0007669"/>
    <property type="project" value="TreeGrafter"/>
</dbReference>
<comment type="caution">
    <text evidence="7">The sequence shown here is derived from an EMBL/GenBank/DDBJ whole genome shotgun (WGS) entry which is preliminary data.</text>
</comment>
<sequence length="393" mass="43827">MKRLVYAITIVVLMASCGKERKRNSVEHLIAKQDIEGLKEKQTELQEEYNEVTAKLTEIRDALDELEGENQNPIVTTFAVVDTLFEHKIQVQGNVDTKNNTMLFPEFSGVLTNLYVKKGQRVGKGQIIAKVDDGGLSQQLGQAEVQYDLAKTTFERQERLWDKKIGSEIQYLQSKANMEAAERAVNQLKSQLSKATIRAPFAGVVDDVPVKQGSVVLPGQTPIARLVNLNDMYVRADLAETYLGKIKVGTPVLVKFPAIGEEISSKVRQVGNFINPQNRTFYIEIDIPNKGGVIKPNLMAILEIADYSNENALIVPVNVVHEDSEGRSYVYTIKNEDGKKIASKVHVTKGFTQNDYVEITEGLEKDMIVINKGSQGMQEGIEIEVKNTEDEGR</sequence>
<dbReference type="Gene3D" id="2.40.30.170">
    <property type="match status" value="1"/>
</dbReference>
<evidence type="ECO:0000313" key="7">
    <source>
        <dbReference type="EMBL" id="PVX49921.1"/>
    </source>
</evidence>
<dbReference type="InterPro" id="IPR058647">
    <property type="entry name" value="BSH_CzcB-like"/>
</dbReference>
<evidence type="ECO:0000259" key="6">
    <source>
        <dbReference type="Pfam" id="PF25989"/>
    </source>
</evidence>
<dbReference type="Pfam" id="PF25954">
    <property type="entry name" value="Beta-barrel_RND_2"/>
    <property type="match status" value="1"/>
</dbReference>
<dbReference type="Gene3D" id="2.40.420.20">
    <property type="match status" value="1"/>
</dbReference>
<dbReference type="PANTHER" id="PTHR30469">
    <property type="entry name" value="MULTIDRUG RESISTANCE PROTEIN MDTA"/>
    <property type="match status" value="1"/>
</dbReference>
<feature type="domain" description="CusB-like beta-barrel" evidence="4">
    <location>
        <begin position="234"/>
        <end position="305"/>
    </location>
</feature>
<dbReference type="Pfam" id="PF25893">
    <property type="entry name" value="HH_CzcB"/>
    <property type="match status" value="1"/>
</dbReference>
<reference evidence="7 8" key="1">
    <citation type="submission" date="2018-05" db="EMBL/GenBank/DDBJ databases">
        <title>Genomic Encyclopedia of Type Strains, Phase IV (KMG-IV): sequencing the most valuable type-strain genomes for metagenomic binning, comparative biology and taxonomic classification.</title>
        <authorList>
            <person name="Goeker M."/>
        </authorList>
    </citation>
    <scope>NUCLEOTIDE SEQUENCE [LARGE SCALE GENOMIC DNA]</scope>
    <source>
        <strain evidence="7 8">DSM 28579</strain>
    </source>
</reference>
<evidence type="ECO:0000256" key="2">
    <source>
        <dbReference type="SAM" id="Coils"/>
    </source>
</evidence>
<evidence type="ECO:0000259" key="3">
    <source>
        <dbReference type="Pfam" id="PF25893"/>
    </source>
</evidence>
<proteinExistence type="inferred from homology"/>
<dbReference type="Gene3D" id="2.40.50.100">
    <property type="match status" value="2"/>
</dbReference>
<protein>
    <submittedName>
        <fullName evidence="7">RND family efflux transporter MFP subunit</fullName>
    </submittedName>
</protein>
<feature type="coiled-coil region" evidence="2">
    <location>
        <begin position="171"/>
        <end position="198"/>
    </location>
</feature>
<comment type="similarity">
    <text evidence="1">Belongs to the membrane fusion protein (MFP) (TC 8.A.1) family.</text>
</comment>
<evidence type="ECO:0000256" key="1">
    <source>
        <dbReference type="ARBA" id="ARBA00009477"/>
    </source>
</evidence>
<dbReference type="Pfam" id="PF25989">
    <property type="entry name" value="YknX_C"/>
    <property type="match status" value="1"/>
</dbReference>
<organism evidence="7 8">
    <name type="scientific">Balneicella halophila</name>
    <dbReference type="NCBI Taxonomy" id="1537566"/>
    <lineage>
        <taxon>Bacteria</taxon>
        <taxon>Pseudomonadati</taxon>
        <taxon>Bacteroidota</taxon>
        <taxon>Bacteroidia</taxon>
        <taxon>Bacteroidales</taxon>
        <taxon>Balneicellaceae</taxon>
        <taxon>Balneicella</taxon>
    </lineage>
</organism>
<dbReference type="RefSeq" id="WP_116496781.1">
    <property type="nucleotide sequence ID" value="NZ_QENZ01000005.1"/>
</dbReference>
<feature type="domain" description="CzcB-like alpha-helical hairpin" evidence="3">
    <location>
        <begin position="137"/>
        <end position="193"/>
    </location>
</feature>
<dbReference type="InterPro" id="IPR058637">
    <property type="entry name" value="YknX-like_C"/>
</dbReference>
<dbReference type="InterPro" id="IPR006143">
    <property type="entry name" value="RND_pump_MFP"/>
</dbReference>
<dbReference type="InterPro" id="IPR058792">
    <property type="entry name" value="Beta-barrel_RND_2"/>
</dbReference>
<keyword evidence="2" id="KW-0175">Coiled coil</keyword>
<keyword evidence="8" id="KW-1185">Reference proteome</keyword>